<reference evidence="4" key="1">
    <citation type="submission" date="2016-10" db="EMBL/GenBank/DDBJ databases">
        <authorList>
            <person name="Varghese N."/>
            <person name="Submissions S."/>
        </authorList>
    </citation>
    <scope>NUCLEOTIDE SEQUENCE [LARGE SCALE GENOMIC DNA]</scope>
    <source>
        <strain evidence="4">DSM 24499</strain>
    </source>
</reference>
<organism evidence="3 4">
    <name type="scientific">Zunongwangia mangrovi</name>
    <dbReference type="NCBI Taxonomy" id="1334022"/>
    <lineage>
        <taxon>Bacteria</taxon>
        <taxon>Pseudomonadati</taxon>
        <taxon>Bacteroidota</taxon>
        <taxon>Flavobacteriia</taxon>
        <taxon>Flavobacteriales</taxon>
        <taxon>Flavobacteriaceae</taxon>
        <taxon>Zunongwangia</taxon>
    </lineage>
</organism>
<accession>A0A1I1I836</accession>
<name>A0A1I1I836_9FLAO</name>
<proteinExistence type="predicted"/>
<keyword evidence="1" id="KW-0732">Signal</keyword>
<evidence type="ECO:0000313" key="3">
    <source>
        <dbReference type="EMBL" id="SFC32336.1"/>
    </source>
</evidence>
<evidence type="ECO:0000259" key="2">
    <source>
        <dbReference type="Pfam" id="PF09832"/>
    </source>
</evidence>
<sequence>MKKLVFILFVILGTSAFAQEIEGDSFQKKAVKLIELTSGQQFEIISEPIVNQIPEGNREDFKKELKASLKGLYVKLAEIYREEFTEEELDEILAFYDTPVGKKMVDTTPKVMQKAMTVGQQWGMELQSIMAKYMQ</sequence>
<protein>
    <recommendedName>
        <fullName evidence="2">DUF2059 domain-containing protein</fullName>
    </recommendedName>
</protein>
<feature type="domain" description="DUF2059" evidence="2">
    <location>
        <begin position="75"/>
        <end position="127"/>
    </location>
</feature>
<feature type="signal peptide" evidence="1">
    <location>
        <begin position="1"/>
        <end position="18"/>
    </location>
</feature>
<gene>
    <name evidence="3" type="ORF">SAMN04487907_103333</name>
</gene>
<dbReference type="Pfam" id="PF09832">
    <property type="entry name" value="DUF2059"/>
    <property type="match status" value="1"/>
</dbReference>
<keyword evidence="4" id="KW-1185">Reference proteome</keyword>
<dbReference type="AlphaFoldDB" id="A0A1I1I836"/>
<evidence type="ECO:0000256" key="1">
    <source>
        <dbReference type="SAM" id="SignalP"/>
    </source>
</evidence>
<dbReference type="Proteomes" id="UP000199438">
    <property type="component" value="Unassembled WGS sequence"/>
</dbReference>
<dbReference type="OrthoDB" id="1143459at2"/>
<feature type="chain" id="PRO_5011629458" description="DUF2059 domain-containing protein" evidence="1">
    <location>
        <begin position="19"/>
        <end position="135"/>
    </location>
</feature>
<dbReference type="InterPro" id="IPR018637">
    <property type="entry name" value="DUF2059"/>
</dbReference>
<dbReference type="EMBL" id="FOKV01000003">
    <property type="protein sequence ID" value="SFC32336.1"/>
    <property type="molecule type" value="Genomic_DNA"/>
</dbReference>
<dbReference type="RefSeq" id="WP_092542163.1">
    <property type="nucleotide sequence ID" value="NZ_FOKV01000003.1"/>
</dbReference>
<dbReference type="STRING" id="1334022.SAMN04487907_103333"/>
<evidence type="ECO:0000313" key="4">
    <source>
        <dbReference type="Proteomes" id="UP000199438"/>
    </source>
</evidence>